<accession>A0A1T5MEK1</accession>
<name>A0A1T5MEK1_9FIRM</name>
<dbReference type="InterPro" id="IPR017900">
    <property type="entry name" value="4Fe4S_Fe_S_CS"/>
</dbReference>
<dbReference type="EMBL" id="FUZT01000014">
    <property type="protein sequence ID" value="SKC86338.1"/>
    <property type="molecule type" value="Genomic_DNA"/>
</dbReference>
<dbReference type="PROSITE" id="PS00198">
    <property type="entry name" value="4FE4S_FER_1"/>
    <property type="match status" value="1"/>
</dbReference>
<organism evidence="5 6">
    <name type="scientific">Maledivibacter halophilus</name>
    <dbReference type="NCBI Taxonomy" id="36842"/>
    <lineage>
        <taxon>Bacteria</taxon>
        <taxon>Bacillati</taxon>
        <taxon>Bacillota</taxon>
        <taxon>Clostridia</taxon>
        <taxon>Peptostreptococcales</taxon>
        <taxon>Caminicellaceae</taxon>
        <taxon>Maledivibacter</taxon>
    </lineage>
</organism>
<gene>
    <name evidence="5" type="ORF">SAMN02194393_04522</name>
</gene>
<dbReference type="STRING" id="36842.SAMN02194393_04522"/>
<proteinExistence type="predicted"/>
<dbReference type="GO" id="GO:0051536">
    <property type="term" value="F:iron-sulfur cluster binding"/>
    <property type="evidence" value="ECO:0007669"/>
    <property type="project" value="UniProtKB-KW"/>
</dbReference>
<evidence type="ECO:0000256" key="1">
    <source>
        <dbReference type="ARBA" id="ARBA00022723"/>
    </source>
</evidence>
<dbReference type="PANTHER" id="PTHR43122">
    <property type="entry name" value="FERREDOXIN SUBUNIT OF PYRUVATE:FLAVODOXIN OXIDOREDUCTASE-RELATED"/>
    <property type="match status" value="1"/>
</dbReference>
<evidence type="ECO:0000313" key="5">
    <source>
        <dbReference type="EMBL" id="SKC86338.1"/>
    </source>
</evidence>
<dbReference type="AlphaFoldDB" id="A0A1T5MEK1"/>
<dbReference type="PROSITE" id="PS51379">
    <property type="entry name" value="4FE4S_FER_2"/>
    <property type="match status" value="2"/>
</dbReference>
<evidence type="ECO:0000256" key="3">
    <source>
        <dbReference type="ARBA" id="ARBA00023014"/>
    </source>
</evidence>
<dbReference type="Gene3D" id="3.30.70.20">
    <property type="match status" value="1"/>
</dbReference>
<reference evidence="5 6" key="1">
    <citation type="submission" date="2017-02" db="EMBL/GenBank/DDBJ databases">
        <authorList>
            <person name="Peterson S.W."/>
        </authorList>
    </citation>
    <scope>NUCLEOTIDE SEQUENCE [LARGE SCALE GENOMIC DNA]</scope>
    <source>
        <strain evidence="5 6">M1</strain>
    </source>
</reference>
<dbReference type="Gene3D" id="3.30.70.3270">
    <property type="match status" value="1"/>
</dbReference>
<dbReference type="SUPFAM" id="SSF54862">
    <property type="entry name" value="4Fe-4S ferredoxins"/>
    <property type="match status" value="1"/>
</dbReference>
<protein>
    <submittedName>
        <fullName evidence="5">2-oxoglutarate ferredoxin oxidoreductase subunit delta</fullName>
    </submittedName>
</protein>
<feature type="domain" description="4Fe-4S ferredoxin-type" evidence="4">
    <location>
        <begin position="1"/>
        <end position="30"/>
    </location>
</feature>
<dbReference type="RefSeq" id="WP_079494900.1">
    <property type="nucleotide sequence ID" value="NZ_FUZT01000014.1"/>
</dbReference>
<keyword evidence="1" id="KW-0479">Metal-binding</keyword>
<evidence type="ECO:0000259" key="4">
    <source>
        <dbReference type="PROSITE" id="PS51379"/>
    </source>
</evidence>
<dbReference type="Proteomes" id="UP000190285">
    <property type="component" value="Unassembled WGS sequence"/>
</dbReference>
<keyword evidence="3" id="KW-0411">Iron-sulfur</keyword>
<keyword evidence="6" id="KW-1185">Reference proteome</keyword>
<dbReference type="InterPro" id="IPR017896">
    <property type="entry name" value="4Fe4S_Fe-S-bd"/>
</dbReference>
<sequence>MKVKVNSKRCKQCGLCLVNCPKNAITFTKNFNEFGYRTVVIDDDKCIACGICYTMCPDGVYEILG</sequence>
<dbReference type="PANTHER" id="PTHR43122:SF2">
    <property type="entry name" value="FERREDOXIN SUBUNIT OF PYRUVATE:FLAVODOXIN OXIDOREDUCTASE"/>
    <property type="match status" value="1"/>
</dbReference>
<evidence type="ECO:0000313" key="6">
    <source>
        <dbReference type="Proteomes" id="UP000190285"/>
    </source>
</evidence>
<dbReference type="GO" id="GO:0046872">
    <property type="term" value="F:metal ion binding"/>
    <property type="evidence" value="ECO:0007669"/>
    <property type="project" value="UniProtKB-KW"/>
</dbReference>
<dbReference type="Pfam" id="PF12838">
    <property type="entry name" value="Fer4_7"/>
    <property type="match status" value="1"/>
</dbReference>
<dbReference type="OrthoDB" id="9804603at2"/>
<feature type="domain" description="4Fe-4S ferredoxin-type" evidence="4">
    <location>
        <begin position="37"/>
        <end position="65"/>
    </location>
</feature>
<keyword evidence="2" id="KW-0408">Iron</keyword>
<evidence type="ECO:0000256" key="2">
    <source>
        <dbReference type="ARBA" id="ARBA00023004"/>
    </source>
</evidence>